<dbReference type="PANTHER" id="PTHR15288">
    <property type="entry name" value="DENN DOMAIN-CONTAINING PROTEIN 2"/>
    <property type="match status" value="1"/>
</dbReference>
<feature type="domain" description="UDENN" evidence="2">
    <location>
        <begin position="374"/>
        <end position="806"/>
    </location>
</feature>
<gene>
    <name evidence="3" type="ORF">TrST_g3595</name>
</gene>
<dbReference type="InterPro" id="IPR051942">
    <property type="entry name" value="DENN_domain_containing_2"/>
</dbReference>
<dbReference type="Gene3D" id="3.40.50.11500">
    <property type="match status" value="1"/>
</dbReference>
<dbReference type="Proteomes" id="UP001165085">
    <property type="component" value="Unassembled WGS sequence"/>
</dbReference>
<dbReference type="SMART" id="SM00799">
    <property type="entry name" value="DENN"/>
    <property type="match status" value="1"/>
</dbReference>
<dbReference type="InterPro" id="IPR001194">
    <property type="entry name" value="cDENN_dom"/>
</dbReference>
<accession>A0A9W7EJ09</accession>
<feature type="compositionally biased region" description="Polar residues" evidence="1">
    <location>
        <begin position="15"/>
        <end position="27"/>
    </location>
</feature>
<proteinExistence type="predicted"/>
<dbReference type="EMBL" id="BRXY01000272">
    <property type="protein sequence ID" value="GMH82729.1"/>
    <property type="molecule type" value="Genomic_DNA"/>
</dbReference>
<organism evidence="3 4">
    <name type="scientific">Triparma strigata</name>
    <dbReference type="NCBI Taxonomy" id="1606541"/>
    <lineage>
        <taxon>Eukaryota</taxon>
        <taxon>Sar</taxon>
        <taxon>Stramenopiles</taxon>
        <taxon>Ochrophyta</taxon>
        <taxon>Bolidophyceae</taxon>
        <taxon>Parmales</taxon>
        <taxon>Triparmaceae</taxon>
        <taxon>Triparma</taxon>
    </lineage>
</organism>
<evidence type="ECO:0000313" key="3">
    <source>
        <dbReference type="EMBL" id="GMH82729.1"/>
    </source>
</evidence>
<sequence length="841" mass="93049">MNSAAPSPANPFSSVLSVSNENRSPNQIPFVPADQSKSSSSSSLPPPPPSAATENSRLLDRIRALEEENATLKLKLSERDGLENDDGPLEQKEVPMSVLKIKKRSTSITTPPAGNPAGTPRRVCFTPLASSRSPEEEISRRSTWNSFSTSASSPPLATTPRRLSAASSRYSLNGSSRYSLNGREVSPLTKVVDDVTNTLIHIAEANGEGKKVEETSEGKGSSFTSAFVYDVEASSITSSSFISSSLLDPSTLKTTFSCDGSSSGSDLIPFCMPSGARISPRPSPVTMSVLRFTLADGKSINGVCVKVSVKRNEVKEIVDRKWKEGREGGRITRFCRKFLDRRRLVKAKRLSPFFSPDNEGLGFFESVKKVMTPATNRKKGPRHQRSTPGANLNPGRLLFQTPNPKNFKTPMKTPKKTPQQLSLLSAKFHRHLSVSSENVGSTPKEKYSDEVKRLGKEAYDNMIVWELGRDCYVDRCYCIVGFDDASMSSIFMNGLKVVAENDTLSPDSSDLSSMFSDVKSWNVSGLKRYKFSSKEYGLKKDNISKSFPIRKSTVKIHLPLPDVVLEYGVACLLRRLGGEEVVKILNVLMLERSILILGADQETVSICSSCIVDLLNPFKWQGTFIPVVPNTMVEFLSSPVPFVIGMVGGEGLKEKAKEEGVCVVDLERGEVWVEEEIQGILPLSSEFVVVLGSLHCRLTSLPSSSPIFSLSTFAKFGLNNQESLTVKSILSAVKGHLKGLAGEICVGRNRWQKYGMLNRSTGDFDFYPGWFLEPYKAEIVFKEQMCNTQIFVSFVEAKRKEDMMIEKERKEGRGVFISDWIYFRWFIRVKGKNNTEVRAEC</sequence>
<evidence type="ECO:0000313" key="4">
    <source>
        <dbReference type="Proteomes" id="UP001165085"/>
    </source>
</evidence>
<dbReference type="PANTHER" id="PTHR15288:SF0">
    <property type="entry name" value="UDENN DOMAIN-CONTAINING PROTEIN"/>
    <property type="match status" value="1"/>
</dbReference>
<dbReference type="InterPro" id="IPR037516">
    <property type="entry name" value="Tripartite_DENN"/>
</dbReference>
<feature type="compositionally biased region" description="Low complexity" evidence="1">
    <location>
        <begin position="141"/>
        <end position="165"/>
    </location>
</feature>
<dbReference type="Pfam" id="PF02141">
    <property type="entry name" value="DENN"/>
    <property type="match status" value="1"/>
</dbReference>
<feature type="region of interest" description="Disordered" evidence="1">
    <location>
        <begin position="127"/>
        <end position="165"/>
    </location>
</feature>
<feature type="region of interest" description="Disordered" evidence="1">
    <location>
        <begin position="1"/>
        <end position="56"/>
    </location>
</feature>
<dbReference type="InterPro" id="IPR043153">
    <property type="entry name" value="DENN_C"/>
</dbReference>
<reference evidence="4" key="1">
    <citation type="journal article" date="2023" name="Commun. Biol.">
        <title>Genome analysis of Parmales, the sister group of diatoms, reveals the evolutionary specialization of diatoms from phago-mixotrophs to photoautotrophs.</title>
        <authorList>
            <person name="Ban H."/>
            <person name="Sato S."/>
            <person name="Yoshikawa S."/>
            <person name="Yamada K."/>
            <person name="Nakamura Y."/>
            <person name="Ichinomiya M."/>
            <person name="Sato N."/>
            <person name="Blanc-Mathieu R."/>
            <person name="Endo H."/>
            <person name="Kuwata A."/>
            <person name="Ogata H."/>
        </authorList>
    </citation>
    <scope>NUCLEOTIDE SEQUENCE [LARGE SCALE GENOMIC DNA]</scope>
    <source>
        <strain evidence="4">NIES 3701</strain>
    </source>
</reference>
<dbReference type="AlphaFoldDB" id="A0A9W7EJ09"/>
<feature type="region of interest" description="Disordered" evidence="1">
    <location>
        <begin position="72"/>
        <end position="96"/>
    </location>
</feature>
<feature type="compositionally biased region" description="Low complexity" evidence="1">
    <location>
        <begin position="401"/>
        <end position="416"/>
    </location>
</feature>
<evidence type="ECO:0000256" key="1">
    <source>
        <dbReference type="SAM" id="MobiDB-lite"/>
    </source>
</evidence>
<dbReference type="PROSITE" id="PS50211">
    <property type="entry name" value="DENN"/>
    <property type="match status" value="1"/>
</dbReference>
<keyword evidence="4" id="KW-1185">Reference proteome</keyword>
<feature type="compositionally biased region" description="Low complexity" evidence="1">
    <location>
        <begin position="1"/>
        <end position="14"/>
    </location>
</feature>
<comment type="caution">
    <text evidence="3">The sequence shown here is derived from an EMBL/GenBank/DDBJ whole genome shotgun (WGS) entry which is preliminary data.</text>
</comment>
<protein>
    <recommendedName>
        <fullName evidence="2">UDENN domain-containing protein</fullName>
    </recommendedName>
</protein>
<feature type="region of interest" description="Disordered" evidence="1">
    <location>
        <begin position="372"/>
        <end position="416"/>
    </location>
</feature>
<feature type="compositionally biased region" description="Basic residues" evidence="1">
    <location>
        <begin position="376"/>
        <end position="385"/>
    </location>
</feature>
<evidence type="ECO:0000259" key="2">
    <source>
        <dbReference type="PROSITE" id="PS50211"/>
    </source>
</evidence>
<dbReference type="OrthoDB" id="74314at2759"/>
<name>A0A9W7EJ09_9STRA</name>